<keyword evidence="8" id="KW-0902">Two-component regulatory system</keyword>
<dbReference type="Proteomes" id="UP000886879">
    <property type="component" value="Unassembled WGS sequence"/>
</dbReference>
<dbReference type="InterPro" id="IPR036890">
    <property type="entry name" value="HATPase_C_sf"/>
</dbReference>
<protein>
    <recommendedName>
        <fullName evidence="3">histidine kinase</fullName>
        <ecNumber evidence="3">2.7.13.3</ecNumber>
    </recommendedName>
</protein>
<dbReference type="Pfam" id="PF02518">
    <property type="entry name" value="HATPase_c"/>
    <property type="match status" value="1"/>
</dbReference>
<gene>
    <name evidence="10" type="ORF">IAD31_06060</name>
</gene>
<proteinExistence type="predicted"/>
<evidence type="ECO:0000256" key="3">
    <source>
        <dbReference type="ARBA" id="ARBA00012438"/>
    </source>
</evidence>
<comment type="subcellular location">
    <subcellularLocation>
        <location evidence="2">Membrane</location>
    </subcellularLocation>
</comment>
<dbReference type="PANTHER" id="PTHR42878:SF7">
    <property type="entry name" value="SENSOR HISTIDINE KINASE GLRK"/>
    <property type="match status" value="1"/>
</dbReference>
<dbReference type="AlphaFoldDB" id="A0A9D1CHC6"/>
<dbReference type="EMBL" id="DVFO01000059">
    <property type="protein sequence ID" value="HIQ61143.1"/>
    <property type="molecule type" value="Genomic_DNA"/>
</dbReference>
<dbReference type="InterPro" id="IPR004358">
    <property type="entry name" value="Sig_transdc_His_kin-like_C"/>
</dbReference>
<dbReference type="GO" id="GO:0007234">
    <property type="term" value="P:osmosensory signaling via phosphorelay pathway"/>
    <property type="evidence" value="ECO:0007669"/>
    <property type="project" value="TreeGrafter"/>
</dbReference>
<evidence type="ECO:0000259" key="9">
    <source>
        <dbReference type="PROSITE" id="PS50109"/>
    </source>
</evidence>
<evidence type="ECO:0000256" key="6">
    <source>
        <dbReference type="ARBA" id="ARBA00022777"/>
    </source>
</evidence>
<dbReference type="SUPFAM" id="SSF55874">
    <property type="entry name" value="ATPase domain of HSP90 chaperone/DNA topoisomerase II/histidine kinase"/>
    <property type="match status" value="1"/>
</dbReference>
<keyword evidence="4" id="KW-0808">Transferase</keyword>
<evidence type="ECO:0000256" key="7">
    <source>
        <dbReference type="ARBA" id="ARBA00022840"/>
    </source>
</evidence>
<reference evidence="10" key="1">
    <citation type="submission" date="2020-10" db="EMBL/GenBank/DDBJ databases">
        <authorList>
            <person name="Gilroy R."/>
        </authorList>
    </citation>
    <scope>NUCLEOTIDE SEQUENCE</scope>
    <source>
        <strain evidence="10">ChiGjej2B2-12916</strain>
    </source>
</reference>
<dbReference type="SMART" id="SM00387">
    <property type="entry name" value="HATPase_c"/>
    <property type="match status" value="1"/>
</dbReference>
<evidence type="ECO:0000313" key="11">
    <source>
        <dbReference type="Proteomes" id="UP000886879"/>
    </source>
</evidence>
<dbReference type="GO" id="GO:0000156">
    <property type="term" value="F:phosphorelay response regulator activity"/>
    <property type="evidence" value="ECO:0007669"/>
    <property type="project" value="TreeGrafter"/>
</dbReference>
<keyword evidence="5" id="KW-0547">Nucleotide-binding</keyword>
<dbReference type="PANTHER" id="PTHR42878">
    <property type="entry name" value="TWO-COMPONENT HISTIDINE KINASE"/>
    <property type="match status" value="1"/>
</dbReference>
<organism evidence="10 11">
    <name type="scientific">Candidatus Enterenecus faecium</name>
    <dbReference type="NCBI Taxonomy" id="2840780"/>
    <lineage>
        <taxon>Bacteria</taxon>
        <taxon>Bacillati</taxon>
        <taxon>Bacillota</taxon>
        <taxon>Clostridia</taxon>
        <taxon>Eubacteriales</taxon>
        <taxon>Candidatus Enterenecus</taxon>
    </lineage>
</organism>
<comment type="catalytic activity">
    <reaction evidence="1">
        <text>ATP + protein L-histidine = ADP + protein N-phospho-L-histidine.</text>
        <dbReference type="EC" id="2.7.13.3"/>
    </reaction>
</comment>
<dbReference type="PRINTS" id="PR00344">
    <property type="entry name" value="BCTRLSENSOR"/>
</dbReference>
<evidence type="ECO:0000256" key="5">
    <source>
        <dbReference type="ARBA" id="ARBA00022741"/>
    </source>
</evidence>
<dbReference type="InterPro" id="IPR050351">
    <property type="entry name" value="BphY/WalK/GraS-like"/>
</dbReference>
<comment type="caution">
    <text evidence="10">The sequence shown here is derived from an EMBL/GenBank/DDBJ whole genome shotgun (WGS) entry which is preliminary data.</text>
</comment>
<dbReference type="GO" id="GO:0030295">
    <property type="term" value="F:protein kinase activator activity"/>
    <property type="evidence" value="ECO:0007669"/>
    <property type="project" value="TreeGrafter"/>
</dbReference>
<sequence>MERWMLESSTGAHMAQLRMQLAQMTAASQLLEQYATDEKSRAYLSTINQSVCRMLRLVGRLELARRLTDEDEVRLQVAPLDITRWGTDLARRLEGALAGANVSFTWEVAPGLFGVADGGMLEQLVLELVSNAAKTGSPVKLTVQPGTGSVRITVSDQGPGLDAQQLATLFQQPPQEEQGMGVALAQQIAQLHGGLLMADSKLGRGVHMVALIPLREGMPTGRLETPPPQWGDNGLDPVLVGLSDVLPAQSFAPDTLG</sequence>
<reference evidence="10" key="2">
    <citation type="journal article" date="2021" name="PeerJ">
        <title>Extensive microbial diversity within the chicken gut microbiome revealed by metagenomics and culture.</title>
        <authorList>
            <person name="Gilroy R."/>
            <person name="Ravi A."/>
            <person name="Getino M."/>
            <person name="Pursley I."/>
            <person name="Horton D.L."/>
            <person name="Alikhan N.F."/>
            <person name="Baker D."/>
            <person name="Gharbi K."/>
            <person name="Hall N."/>
            <person name="Watson M."/>
            <person name="Adriaenssens E.M."/>
            <person name="Foster-Nyarko E."/>
            <person name="Jarju S."/>
            <person name="Secka A."/>
            <person name="Antonio M."/>
            <person name="Oren A."/>
            <person name="Chaudhuri R.R."/>
            <person name="La Ragione R."/>
            <person name="Hildebrand F."/>
            <person name="Pallen M.J."/>
        </authorList>
    </citation>
    <scope>NUCLEOTIDE SEQUENCE</scope>
    <source>
        <strain evidence="10">ChiGjej2B2-12916</strain>
    </source>
</reference>
<evidence type="ECO:0000256" key="2">
    <source>
        <dbReference type="ARBA" id="ARBA00004370"/>
    </source>
</evidence>
<dbReference type="Gene3D" id="3.30.565.10">
    <property type="entry name" value="Histidine kinase-like ATPase, C-terminal domain"/>
    <property type="match status" value="1"/>
</dbReference>
<feature type="domain" description="Histidine kinase" evidence="9">
    <location>
        <begin position="12"/>
        <end position="216"/>
    </location>
</feature>
<evidence type="ECO:0000256" key="4">
    <source>
        <dbReference type="ARBA" id="ARBA00022679"/>
    </source>
</evidence>
<name>A0A9D1CHC6_9FIRM</name>
<evidence type="ECO:0000256" key="1">
    <source>
        <dbReference type="ARBA" id="ARBA00000085"/>
    </source>
</evidence>
<keyword evidence="7" id="KW-0067">ATP-binding</keyword>
<evidence type="ECO:0000256" key="8">
    <source>
        <dbReference type="ARBA" id="ARBA00023012"/>
    </source>
</evidence>
<dbReference type="GO" id="GO:0004673">
    <property type="term" value="F:protein histidine kinase activity"/>
    <property type="evidence" value="ECO:0007669"/>
    <property type="project" value="UniProtKB-EC"/>
</dbReference>
<evidence type="ECO:0000313" key="10">
    <source>
        <dbReference type="EMBL" id="HIQ61143.1"/>
    </source>
</evidence>
<dbReference type="InterPro" id="IPR005467">
    <property type="entry name" value="His_kinase_dom"/>
</dbReference>
<accession>A0A9D1CHC6</accession>
<dbReference type="EC" id="2.7.13.3" evidence="3"/>
<keyword evidence="6 10" id="KW-0418">Kinase</keyword>
<dbReference type="InterPro" id="IPR003594">
    <property type="entry name" value="HATPase_dom"/>
</dbReference>
<dbReference type="PROSITE" id="PS50109">
    <property type="entry name" value="HIS_KIN"/>
    <property type="match status" value="1"/>
</dbReference>
<dbReference type="GO" id="GO:0005524">
    <property type="term" value="F:ATP binding"/>
    <property type="evidence" value="ECO:0007669"/>
    <property type="project" value="UniProtKB-KW"/>
</dbReference>